<comment type="caution">
    <text evidence="2">The sequence shown here is derived from an EMBL/GenBank/DDBJ whole genome shotgun (WGS) entry which is preliminary data.</text>
</comment>
<dbReference type="InterPro" id="IPR038740">
    <property type="entry name" value="BioF2-like_GNAT_dom"/>
</dbReference>
<reference evidence="2 3" key="1">
    <citation type="submission" date="2019-03" db="EMBL/GenBank/DDBJ databases">
        <title>Genomic Encyclopedia of Type Strains, Phase IV (KMG-IV): sequencing the most valuable type-strain genomes for metagenomic binning, comparative biology and taxonomic classification.</title>
        <authorList>
            <person name="Goeker M."/>
        </authorList>
    </citation>
    <scope>NUCLEOTIDE SEQUENCE [LARGE SCALE GENOMIC DNA]</scope>
    <source>
        <strain evidence="2 3">DSM 102969</strain>
    </source>
</reference>
<dbReference type="RefSeq" id="WP_126537560.1">
    <property type="nucleotide sequence ID" value="NZ_BSPM01000008.1"/>
</dbReference>
<gene>
    <name evidence="2" type="ORF">EDD54_0117</name>
</gene>
<keyword evidence="3" id="KW-1185">Reference proteome</keyword>
<dbReference type="EMBL" id="SNXY01000006">
    <property type="protein sequence ID" value="TDP86248.1"/>
    <property type="molecule type" value="Genomic_DNA"/>
</dbReference>
<dbReference type="Pfam" id="PF13480">
    <property type="entry name" value="Acetyltransf_6"/>
    <property type="match status" value="1"/>
</dbReference>
<organism evidence="2 3">
    <name type="scientific">Oharaeibacter diazotrophicus</name>
    <dbReference type="NCBI Taxonomy" id="1920512"/>
    <lineage>
        <taxon>Bacteria</taxon>
        <taxon>Pseudomonadati</taxon>
        <taxon>Pseudomonadota</taxon>
        <taxon>Alphaproteobacteria</taxon>
        <taxon>Hyphomicrobiales</taxon>
        <taxon>Pleomorphomonadaceae</taxon>
        <taxon>Oharaeibacter</taxon>
    </lineage>
</organism>
<name>A0A4V3CWG3_9HYPH</name>
<evidence type="ECO:0000259" key="1">
    <source>
        <dbReference type="Pfam" id="PF13480"/>
    </source>
</evidence>
<dbReference type="OrthoDB" id="9808976at2"/>
<protein>
    <submittedName>
        <fullName evidence="2">CelD/BcsL family acetyltransferase involved in cellulose biosynthesis</fullName>
    </submittedName>
</protein>
<sequence>MITKLVLLRALLAAGAVGFRSDRPTFSVCVSSDFDDDALWDRWSALEAAGCATAFQSRAFVEPLTRRLAPALGAEPFVVEVADGDGPMLAAAFVRRRIGDLRVVEFADLGYADYAAPIFRRGLNLDPAAAAAIEAAVRKALPPHDALFLRKMPDRVDGEPNPFALLAGARPVGTGPRVVNLGAADVRDLGVVRHMRTNLRRLERRGGTIRCLTTRAEALAALDRLFALREVRSAALGEVSSFARPEVRTFYRAVVGTGVETGFAPVYEVDFEGEILAVLQGFAHRGRFNVTLVAFDVASRAAKTYSPGLVTFVQALLDHAGAGGACFDLGPGEHAYKERFGGTIVEHVELLRAGGAGGVVPVVLETARREARAFLRDRPVLRDGVRRLRGR</sequence>
<dbReference type="AlphaFoldDB" id="A0A4V3CWG3"/>
<dbReference type="InterPro" id="IPR016181">
    <property type="entry name" value="Acyl_CoA_acyltransferase"/>
</dbReference>
<keyword evidence="2" id="KW-0808">Transferase</keyword>
<evidence type="ECO:0000313" key="2">
    <source>
        <dbReference type="EMBL" id="TDP86248.1"/>
    </source>
</evidence>
<proteinExistence type="predicted"/>
<evidence type="ECO:0000313" key="3">
    <source>
        <dbReference type="Proteomes" id="UP000294547"/>
    </source>
</evidence>
<feature type="domain" description="BioF2-like acetyltransferase" evidence="1">
    <location>
        <begin position="193"/>
        <end position="338"/>
    </location>
</feature>
<dbReference type="Proteomes" id="UP000294547">
    <property type="component" value="Unassembled WGS sequence"/>
</dbReference>
<accession>A0A4V3CWG3</accession>
<dbReference type="SUPFAM" id="SSF55729">
    <property type="entry name" value="Acyl-CoA N-acyltransferases (Nat)"/>
    <property type="match status" value="1"/>
</dbReference>
<dbReference type="GO" id="GO:0016740">
    <property type="term" value="F:transferase activity"/>
    <property type="evidence" value="ECO:0007669"/>
    <property type="project" value="UniProtKB-KW"/>
</dbReference>